<sequence length="262" mass="29256">MRIIHRISISSSPEIRGELATLGVVVGASGLVTFEVDETHAAWPSLRLWISRRKAADIVSTKFSKKELAEASWLVLEPNWHCGYPQPNEERFGYRDATYARTGFCEKCGLGLEQKALFQMKSEPKWGRNGILQLHWVFDEFFVTPEVWSTVFNPNGVGCRPVLDPQGMELKTVVQLVIHEEVGVAVEGLASERCTRCERLKYLPISRGAFPRLVNTPSVGMVKTREYFGSGASAHRSVLVSREVAWTLAEKKVRGAAVRPVG</sequence>
<dbReference type="KEGG" id="mbd:MEBOL_006479"/>
<dbReference type="OrthoDB" id="5513706at2"/>
<proteinExistence type="predicted"/>
<keyword evidence="2" id="KW-1185">Reference proteome</keyword>
<dbReference type="Proteomes" id="UP000217289">
    <property type="component" value="Chromosome"/>
</dbReference>
<dbReference type="RefSeq" id="WP_095981104.1">
    <property type="nucleotide sequence ID" value="NZ_CP022163.1"/>
</dbReference>
<accession>A0A250IP14</accession>
<reference evidence="1 2" key="1">
    <citation type="submission" date="2017-06" db="EMBL/GenBank/DDBJ databases">
        <authorList>
            <person name="Kim H.J."/>
            <person name="Triplett B.A."/>
        </authorList>
    </citation>
    <scope>NUCLEOTIDE SEQUENCE [LARGE SCALE GENOMIC DNA]</scope>
    <source>
        <strain evidence="1 2">DSM 14713</strain>
    </source>
</reference>
<evidence type="ECO:0000313" key="2">
    <source>
        <dbReference type="Proteomes" id="UP000217289"/>
    </source>
</evidence>
<gene>
    <name evidence="1" type="ORF">MEBOL_006479</name>
</gene>
<protein>
    <submittedName>
        <fullName evidence="1">Uncharacterized protein</fullName>
    </submittedName>
</protein>
<dbReference type="EMBL" id="CP022163">
    <property type="protein sequence ID" value="ATB32990.1"/>
    <property type="molecule type" value="Genomic_DNA"/>
</dbReference>
<evidence type="ECO:0000313" key="1">
    <source>
        <dbReference type="EMBL" id="ATB32990.1"/>
    </source>
</evidence>
<organism evidence="1 2">
    <name type="scientific">Melittangium boletus DSM 14713</name>
    <dbReference type="NCBI Taxonomy" id="1294270"/>
    <lineage>
        <taxon>Bacteria</taxon>
        <taxon>Pseudomonadati</taxon>
        <taxon>Myxococcota</taxon>
        <taxon>Myxococcia</taxon>
        <taxon>Myxococcales</taxon>
        <taxon>Cystobacterineae</taxon>
        <taxon>Archangiaceae</taxon>
        <taxon>Melittangium</taxon>
    </lineage>
</organism>
<dbReference type="AlphaFoldDB" id="A0A250IP14"/>
<name>A0A250IP14_9BACT</name>